<accession>A0A383AS65</accession>
<dbReference type="EMBL" id="UINC01194536">
    <property type="protein sequence ID" value="SVE10667.1"/>
    <property type="molecule type" value="Genomic_DNA"/>
</dbReference>
<dbReference type="AlphaFoldDB" id="A0A383AS65"/>
<evidence type="ECO:0000313" key="1">
    <source>
        <dbReference type="EMBL" id="SVE10667.1"/>
    </source>
</evidence>
<protein>
    <submittedName>
        <fullName evidence="1">Uncharacterized protein</fullName>
    </submittedName>
</protein>
<gene>
    <name evidence="1" type="ORF">METZ01_LOCUS463521</name>
</gene>
<proteinExistence type="predicted"/>
<name>A0A383AS65_9ZZZZ</name>
<sequence>MPGYERLYRETYAPDEYTMKTLNLVKNAFQMHSLPLAGPMMGIKSAKG</sequence>
<organism evidence="1">
    <name type="scientific">marine metagenome</name>
    <dbReference type="NCBI Taxonomy" id="408172"/>
    <lineage>
        <taxon>unclassified sequences</taxon>
        <taxon>metagenomes</taxon>
        <taxon>ecological metagenomes</taxon>
    </lineage>
</organism>
<reference evidence="1" key="1">
    <citation type="submission" date="2018-05" db="EMBL/GenBank/DDBJ databases">
        <authorList>
            <person name="Lanie J.A."/>
            <person name="Ng W.-L."/>
            <person name="Kazmierczak K.M."/>
            <person name="Andrzejewski T.M."/>
            <person name="Davidsen T.M."/>
            <person name="Wayne K.J."/>
            <person name="Tettelin H."/>
            <person name="Glass J.I."/>
            <person name="Rusch D."/>
            <person name="Podicherti R."/>
            <person name="Tsui H.-C.T."/>
            <person name="Winkler M.E."/>
        </authorList>
    </citation>
    <scope>NUCLEOTIDE SEQUENCE</scope>
</reference>